<evidence type="ECO:0000313" key="4">
    <source>
        <dbReference type="EMBL" id="UWZ35748.1"/>
    </source>
</evidence>
<dbReference type="Proteomes" id="UP001058271">
    <property type="component" value="Chromosome"/>
</dbReference>
<dbReference type="PANTHER" id="PTHR43236">
    <property type="entry name" value="ANTITOXIN HIGA1"/>
    <property type="match status" value="1"/>
</dbReference>
<evidence type="ECO:0000256" key="2">
    <source>
        <dbReference type="SAM" id="MobiDB-lite"/>
    </source>
</evidence>
<dbReference type="EMBL" id="CP073721">
    <property type="protein sequence ID" value="UWZ35748.1"/>
    <property type="molecule type" value="Genomic_DNA"/>
</dbReference>
<reference evidence="4" key="1">
    <citation type="submission" date="2021-04" db="EMBL/GenBank/DDBJ databases">
        <title>Biosynthetic gene clusters of Dactylosporangioum roseum.</title>
        <authorList>
            <person name="Hartkoorn R.C."/>
            <person name="Beaudoing E."/>
            <person name="Hot D."/>
            <person name="Moureu S."/>
        </authorList>
    </citation>
    <scope>NUCLEOTIDE SEQUENCE</scope>
    <source>
        <strain evidence="4">NRRL B-16295</strain>
    </source>
</reference>
<dbReference type="Gene3D" id="1.10.260.40">
    <property type="entry name" value="lambda repressor-like DNA-binding domains"/>
    <property type="match status" value="1"/>
</dbReference>
<dbReference type="RefSeq" id="WP_260725097.1">
    <property type="nucleotide sequence ID" value="NZ_CP073721.1"/>
</dbReference>
<dbReference type="PROSITE" id="PS50943">
    <property type="entry name" value="HTH_CROC1"/>
    <property type="match status" value="1"/>
</dbReference>
<dbReference type="SMART" id="SM00530">
    <property type="entry name" value="HTH_XRE"/>
    <property type="match status" value="1"/>
</dbReference>
<gene>
    <name evidence="4" type="ORF">Drose_32360</name>
</gene>
<dbReference type="Gene3D" id="1.10.10.2910">
    <property type="match status" value="1"/>
</dbReference>
<comment type="similarity">
    <text evidence="1">Belongs to the short-chain fatty acyl-CoA assimilation regulator (ScfR) family.</text>
</comment>
<keyword evidence="5" id="KW-1185">Reference proteome</keyword>
<dbReference type="InterPro" id="IPR001387">
    <property type="entry name" value="Cro/C1-type_HTH"/>
</dbReference>
<dbReference type="Pfam" id="PF06114">
    <property type="entry name" value="Peptidase_M78"/>
    <property type="match status" value="1"/>
</dbReference>
<dbReference type="PANTHER" id="PTHR43236:SF1">
    <property type="entry name" value="BLL7220 PROTEIN"/>
    <property type="match status" value="1"/>
</dbReference>
<organism evidence="4 5">
    <name type="scientific">Dactylosporangium roseum</name>
    <dbReference type="NCBI Taxonomy" id="47989"/>
    <lineage>
        <taxon>Bacteria</taxon>
        <taxon>Bacillati</taxon>
        <taxon>Actinomycetota</taxon>
        <taxon>Actinomycetes</taxon>
        <taxon>Micromonosporales</taxon>
        <taxon>Micromonosporaceae</taxon>
        <taxon>Dactylosporangium</taxon>
    </lineage>
</organism>
<dbReference type="InterPro" id="IPR052345">
    <property type="entry name" value="Rad_response_metalloprotease"/>
</dbReference>
<dbReference type="InterPro" id="IPR010359">
    <property type="entry name" value="IrrE_HExxH"/>
</dbReference>
<dbReference type="Pfam" id="PF13560">
    <property type="entry name" value="HTH_31"/>
    <property type="match status" value="1"/>
</dbReference>
<dbReference type="SUPFAM" id="SSF47413">
    <property type="entry name" value="lambda repressor-like DNA-binding domains"/>
    <property type="match status" value="1"/>
</dbReference>
<protein>
    <submittedName>
        <fullName evidence="4">XRE family transcriptional regulator</fullName>
    </submittedName>
</protein>
<evidence type="ECO:0000256" key="1">
    <source>
        <dbReference type="ARBA" id="ARBA00007227"/>
    </source>
</evidence>
<name>A0ABY5Z4T1_9ACTN</name>
<proteinExistence type="inferred from homology"/>
<evidence type="ECO:0000313" key="5">
    <source>
        <dbReference type="Proteomes" id="UP001058271"/>
    </source>
</evidence>
<accession>A0ABY5Z4T1</accession>
<feature type="region of interest" description="Disordered" evidence="2">
    <location>
        <begin position="377"/>
        <end position="398"/>
    </location>
</feature>
<dbReference type="InterPro" id="IPR010982">
    <property type="entry name" value="Lambda_DNA-bd_dom_sf"/>
</dbReference>
<feature type="domain" description="HTH cro/C1-type" evidence="3">
    <location>
        <begin position="29"/>
        <end position="81"/>
    </location>
</feature>
<sequence length="398" mass="44584">MIWTAMMTNRHRFMSTVSDIPSDFNPHRLRLARERRGLTKESLGQLCGVSRRAVTDWESGNVESPPVGRIADVLNFPASFFYGEDIDEVGEGAVSFRALSSMTPRQVRRVLTHASLVRSFSSWIDKRYATPPVDVPSIEELTASVYEAEPSPVEAADSVRAIWTLGVKPVRDMLALVESRGVRVFGLPATDREVDAFSFWFEDRPFVFLNASKSAERVRFDLAHELGHLCMHRNVRTNRARRFELDANAFASAFLMPKAGLLSQIVGKLSLGDVMSLKKFWRVSATAMVRRLHQLGRITDWQYRSWMIELSGKGFRSSEPDGQAHEQSALLRQVLGLAREDGWRVDRISKELGIPRSDLSEALIGLTVTSVVAPTDAADPDHVDRTSARSSASLRLVQ</sequence>
<dbReference type="CDD" id="cd00093">
    <property type="entry name" value="HTH_XRE"/>
    <property type="match status" value="1"/>
</dbReference>
<feature type="compositionally biased region" description="Low complexity" evidence="2">
    <location>
        <begin position="388"/>
        <end position="398"/>
    </location>
</feature>
<evidence type="ECO:0000259" key="3">
    <source>
        <dbReference type="PROSITE" id="PS50943"/>
    </source>
</evidence>